<protein>
    <submittedName>
        <fullName evidence="2">CHAT domain-containing protein</fullName>
    </submittedName>
</protein>
<sequence length="1326" mass="148904">MKFAWPGIPSLGSEDIDVALDGVWLADVGQGNVHKASHLLREWGKTEKTADRDFAAAWIDLLSSNFRKALDAFKRSFENESSPEKRFIIASSANYCLVASRVLPDGRWVDFTEANDANHINKVTEWRGHFESLAALALPDEERFIGLYIGCFRTNFPKVIGTLMQLRRAGSFPVPPAHAIAPLKLKELFDLHSRTDFPLIFNFMLLKLAELYGVWGNLDNIDAYITEIGDQLGGAYRAVAVFYRGRLRISQGKVGFPELFGCIPSNAMQMAFASLLAVKPPIAAAADLELALADFEASHTFFDRLDSPRAKAQIEICIAYLYAVKSEFNEATRYYNDAQSNAAKVNDIRLQYTAYAGRVLTGIFSRAPELDIVNAAQCISDFFYSRELPASAMAFGIALSETSLEVLNRGFVDQALQCLLMAEEIILPFRPPLQLCRISVARAHIYATINAYSRARIELDKSVNWIQLADKSAPLQTAHHKLIRYFVALNVAVKEQDADQLERDFLELQVVKSTLPQVSEEECERLGKLILVGIQAEEELNRDTSVSSPTDLNKKVVEAFSVLEKGSACEFHKLCRSLESSYALLIPWYKALGHQRVEEPEQAEIQFRKVLDVAKKRNDGDYIEAMVFSEQKKFNETVHALNRYAHRNYPDTQELVSILSAGNHRSVDSRRRQVAQIFANIEAWDLAAAEYAKSNYVAPDIETMAADMDPGMLVDALNHARIFEHNKQYKEAKNSYKNLLAAIEYKRSQFFDEYLQLSFGGEAIIYLIYGEYCRYFIGQGDWRNAHYISELGRARTLTEYIDRRVRSSSTDDLSNTYHTQATKVERLIQQRTIASRQADVPVQRIEDMLSSIKKETSLLRDLEAKVYDRTGRPNPQLPAELIASVDECAKRLPDETLMLCYFYYRSYFYGWAIDRTGIAGTFSTNEIQGWGFNHKTFDHRVSEWIAQLADGKSETEGKAWGSLLSQLLLEPFRNLITAAKSILFIPYGVLNLAPLQALPWHKTYLGREKIVSYLPASTLLKFLKPFNYSQNLSGLVVGDPDDMKILNEVTGDFSNQFQLPSAGLEALVIGMESDFTILIAEEATEAVVKREWSSDTNIVHIAAHGWFQHGASLQSGIVLAAGGYLSVDDLMSMNVDSRIVILSACDTGKSELKGSDIVGIVRGLLCAGASAIVVSMTPAYDVAGTLLMIQLHRNLRHQHPLGKALLLAQQWLSSITAAEALDFLHEIGTFLVAKNKLSADIEARLLICEGDIHILTGKFTAMRKCYRRAAALWFSIGKSKMSDETNATLRGHDFREDYPDAGERYATAIFSDVRYWANFSVIGHWF</sequence>
<dbReference type="EMBL" id="JAHESF010000035">
    <property type="protein sequence ID" value="MBT1700156.1"/>
    <property type="molecule type" value="Genomic_DNA"/>
</dbReference>
<organism evidence="2 3">
    <name type="scientific">Chryseosolibacter histidini</name>
    <dbReference type="NCBI Taxonomy" id="2782349"/>
    <lineage>
        <taxon>Bacteria</taxon>
        <taxon>Pseudomonadati</taxon>
        <taxon>Bacteroidota</taxon>
        <taxon>Cytophagia</taxon>
        <taxon>Cytophagales</taxon>
        <taxon>Chryseotaleaceae</taxon>
        <taxon>Chryseosolibacter</taxon>
    </lineage>
</organism>
<comment type="caution">
    <text evidence="2">The sequence shown here is derived from an EMBL/GenBank/DDBJ whole genome shotgun (WGS) entry which is preliminary data.</text>
</comment>
<evidence type="ECO:0000259" key="1">
    <source>
        <dbReference type="Pfam" id="PF12770"/>
    </source>
</evidence>
<dbReference type="Pfam" id="PF12770">
    <property type="entry name" value="CHAT"/>
    <property type="match status" value="1"/>
</dbReference>
<dbReference type="Proteomes" id="UP001319200">
    <property type="component" value="Unassembled WGS sequence"/>
</dbReference>
<evidence type="ECO:0000313" key="2">
    <source>
        <dbReference type="EMBL" id="MBT1700156.1"/>
    </source>
</evidence>
<proteinExistence type="predicted"/>
<feature type="domain" description="CHAT" evidence="1">
    <location>
        <begin position="961"/>
        <end position="1323"/>
    </location>
</feature>
<name>A0AAP2DPG7_9BACT</name>
<accession>A0AAP2DPG7</accession>
<evidence type="ECO:0000313" key="3">
    <source>
        <dbReference type="Proteomes" id="UP001319200"/>
    </source>
</evidence>
<dbReference type="RefSeq" id="WP_254168537.1">
    <property type="nucleotide sequence ID" value="NZ_JAHESF010000035.1"/>
</dbReference>
<reference evidence="2 3" key="1">
    <citation type="submission" date="2021-05" db="EMBL/GenBank/DDBJ databases">
        <title>A Polyphasic approach of four new species of the genus Ohtaekwangia: Ohtaekwangia histidinii sp. nov., Ohtaekwangia cretensis sp. nov., Ohtaekwangia indiensis sp. nov., Ohtaekwangia reichenbachii sp. nov. from diverse environment.</title>
        <authorList>
            <person name="Octaviana S."/>
        </authorList>
    </citation>
    <scope>NUCLEOTIDE SEQUENCE [LARGE SCALE GENOMIC DNA]</scope>
    <source>
        <strain evidence="2 3">PWU4</strain>
    </source>
</reference>
<gene>
    <name evidence="2" type="ORF">KK083_24925</name>
</gene>
<dbReference type="InterPro" id="IPR024983">
    <property type="entry name" value="CHAT_dom"/>
</dbReference>
<keyword evidence="3" id="KW-1185">Reference proteome</keyword>